<name>A0A1R3R5J8_ASPC5</name>
<reference evidence="2" key="1">
    <citation type="journal article" date="2017" name="Genome Biol.">
        <title>Comparative genomics reveals high biological diversity and specific adaptations in the industrially and medically important fungal genus Aspergillus.</title>
        <authorList>
            <person name="de Vries R.P."/>
            <person name="Riley R."/>
            <person name="Wiebenga A."/>
            <person name="Aguilar-Osorio G."/>
            <person name="Amillis S."/>
            <person name="Uchima C.A."/>
            <person name="Anderluh G."/>
            <person name="Asadollahi M."/>
            <person name="Askin M."/>
            <person name="Barry K."/>
            <person name="Battaglia E."/>
            <person name="Bayram O."/>
            <person name="Benocci T."/>
            <person name="Braus-Stromeyer S.A."/>
            <person name="Caldana C."/>
            <person name="Canovas D."/>
            <person name="Cerqueira G.C."/>
            <person name="Chen F."/>
            <person name="Chen W."/>
            <person name="Choi C."/>
            <person name="Clum A."/>
            <person name="Dos Santos R.A."/>
            <person name="Damasio A.R."/>
            <person name="Diallinas G."/>
            <person name="Emri T."/>
            <person name="Fekete E."/>
            <person name="Flipphi M."/>
            <person name="Freyberg S."/>
            <person name="Gallo A."/>
            <person name="Gournas C."/>
            <person name="Habgood R."/>
            <person name="Hainaut M."/>
            <person name="Harispe M.L."/>
            <person name="Henrissat B."/>
            <person name="Hilden K.S."/>
            <person name="Hope R."/>
            <person name="Hossain A."/>
            <person name="Karabika E."/>
            <person name="Karaffa L."/>
            <person name="Karanyi Z."/>
            <person name="Krasevec N."/>
            <person name="Kuo A."/>
            <person name="Kusch H."/>
            <person name="LaButti K."/>
            <person name="Lagendijk E.L."/>
            <person name="Lapidus A."/>
            <person name="Levasseur A."/>
            <person name="Lindquist E."/>
            <person name="Lipzen A."/>
            <person name="Logrieco A.F."/>
            <person name="MacCabe A."/>
            <person name="Maekelae M.R."/>
            <person name="Malavazi I."/>
            <person name="Melin P."/>
            <person name="Meyer V."/>
            <person name="Mielnichuk N."/>
            <person name="Miskei M."/>
            <person name="Molnar A.P."/>
            <person name="Mule G."/>
            <person name="Ngan C.Y."/>
            <person name="Orejas M."/>
            <person name="Orosz E."/>
            <person name="Ouedraogo J.P."/>
            <person name="Overkamp K.M."/>
            <person name="Park H.-S."/>
            <person name="Perrone G."/>
            <person name="Piumi F."/>
            <person name="Punt P.J."/>
            <person name="Ram A.F."/>
            <person name="Ramon A."/>
            <person name="Rauscher S."/>
            <person name="Record E."/>
            <person name="Riano-Pachon D.M."/>
            <person name="Robert V."/>
            <person name="Roehrig J."/>
            <person name="Ruller R."/>
            <person name="Salamov A."/>
            <person name="Salih N.S."/>
            <person name="Samson R.A."/>
            <person name="Sandor E."/>
            <person name="Sanguinetti M."/>
            <person name="Schuetze T."/>
            <person name="Sepcic K."/>
            <person name="Shelest E."/>
            <person name="Sherlock G."/>
            <person name="Sophianopoulou V."/>
            <person name="Squina F.M."/>
            <person name="Sun H."/>
            <person name="Susca A."/>
            <person name="Todd R.B."/>
            <person name="Tsang A."/>
            <person name="Unkles S.E."/>
            <person name="van de Wiele N."/>
            <person name="van Rossen-Uffink D."/>
            <person name="Oliveira J.V."/>
            <person name="Vesth T.C."/>
            <person name="Visser J."/>
            <person name="Yu J.-H."/>
            <person name="Zhou M."/>
            <person name="Andersen M.R."/>
            <person name="Archer D.B."/>
            <person name="Baker S.E."/>
            <person name="Benoit I."/>
            <person name="Brakhage A.A."/>
            <person name="Braus G.H."/>
            <person name="Fischer R."/>
            <person name="Frisvad J.C."/>
            <person name="Goldman G.H."/>
            <person name="Houbraken J."/>
            <person name="Oakley B."/>
            <person name="Pocsi I."/>
            <person name="Scazzocchio C."/>
            <person name="Seiboth B."/>
            <person name="vanKuyk P.A."/>
            <person name="Wortman J."/>
            <person name="Dyer P.S."/>
            <person name="Grigoriev I.V."/>
        </authorList>
    </citation>
    <scope>NUCLEOTIDE SEQUENCE [LARGE SCALE GENOMIC DNA]</scope>
    <source>
        <strain evidence="2">ITEM 5010</strain>
    </source>
</reference>
<sequence>MVFVVCHGDTFSDCLKFDHWVKENRHTAFFPPEDIRSTWLKLFPAHASGGSTAQDQEQWEAISNRLRPAGIGRLIMLASPPSYQNRVGKLQHNMSFRTGPKGALMHTSAHYIA</sequence>
<protein>
    <submittedName>
        <fullName evidence="1">Uncharacterized protein</fullName>
    </submittedName>
</protein>
<proteinExistence type="predicted"/>
<feature type="non-terminal residue" evidence="1">
    <location>
        <position position="113"/>
    </location>
</feature>
<evidence type="ECO:0000313" key="2">
    <source>
        <dbReference type="Proteomes" id="UP000188318"/>
    </source>
</evidence>
<dbReference type="Proteomes" id="UP000188318">
    <property type="component" value="Unassembled WGS sequence"/>
</dbReference>
<dbReference type="AlphaFoldDB" id="A0A1R3R5J8"/>
<accession>A0A1R3R5J8</accession>
<dbReference type="VEuPathDB" id="FungiDB:ASPCADRAFT_135707"/>
<dbReference type="EMBL" id="KV908087">
    <property type="protein sequence ID" value="OOF89758.1"/>
    <property type="molecule type" value="Genomic_DNA"/>
</dbReference>
<gene>
    <name evidence="1" type="ORF">ASPCADRAFT_135707</name>
</gene>
<evidence type="ECO:0000313" key="1">
    <source>
        <dbReference type="EMBL" id="OOF89758.1"/>
    </source>
</evidence>
<keyword evidence="2" id="KW-1185">Reference proteome</keyword>
<organism evidence="1 2">
    <name type="scientific">Aspergillus carbonarius (strain ITEM 5010)</name>
    <dbReference type="NCBI Taxonomy" id="602072"/>
    <lineage>
        <taxon>Eukaryota</taxon>
        <taxon>Fungi</taxon>
        <taxon>Dikarya</taxon>
        <taxon>Ascomycota</taxon>
        <taxon>Pezizomycotina</taxon>
        <taxon>Eurotiomycetes</taxon>
        <taxon>Eurotiomycetidae</taxon>
        <taxon>Eurotiales</taxon>
        <taxon>Aspergillaceae</taxon>
        <taxon>Aspergillus</taxon>
        <taxon>Aspergillus subgen. Circumdati</taxon>
    </lineage>
</organism>